<evidence type="ECO:0000256" key="8">
    <source>
        <dbReference type="ARBA" id="ARBA00022946"/>
    </source>
</evidence>
<sequence>MTLKRGILSVSPASLSVSCFSHRSSAQTPSSATVTPVQGRYNVLLIAHLLRARVFSSRKRNSRGKQASGGSELVSGGGRCMHAKVKLQGDLATHQHPLPHLHLTLEPGPLQARLNSFVNNTRRSFRPHRPVRVDGVDGVDERGWEVEGCVDSFLTKVETNTTWSRYRLNPYQQQVRCFRREAKRPEIKKGNSEAEHEIKLPPSENKTPIPPPRITRPSLIKPLLFTLGFTGCSFAAASVLQYESLRSKVKAAQEDSDELLKGSNDMTHWHNWWNQLTDFQRQLILLMSMVDDFWSSLTEGQKTVTGIIAVNAIVLCCWRLPSMQRNMIKYFTSNPVSKTKCLPMVLSTFSHYSIIHMMANMYVLWTFSSGLVSLLGKEQFIAFYLSAGVMSSMVSYMCKTATGRFHPSLGASGAIMAVLAAVCTKVPEAKLGIIFIPMVTISAGHVLKALIALDTAGLFLGWRIFDHAAHLGGALFGIWYITDGNRLIWRKREPLVNFWHNLRSKATDESKSETRPGAGRGTR</sequence>
<keyword evidence="7" id="KW-0378">Hydrolase</keyword>
<dbReference type="GO" id="GO:0005743">
    <property type="term" value="C:mitochondrial inner membrane"/>
    <property type="evidence" value="ECO:0007669"/>
    <property type="project" value="UniProtKB-SubCell"/>
</dbReference>
<evidence type="ECO:0000256" key="1">
    <source>
        <dbReference type="ARBA" id="ARBA00000156"/>
    </source>
</evidence>
<dbReference type="EC" id="3.4.21.105" evidence="4"/>
<feature type="compositionally biased region" description="Basic and acidic residues" evidence="12">
    <location>
        <begin position="184"/>
        <end position="199"/>
    </location>
</feature>
<evidence type="ECO:0000259" key="14">
    <source>
        <dbReference type="Pfam" id="PF01694"/>
    </source>
</evidence>
<dbReference type="FunFam" id="1.20.1540.10:FF:000005">
    <property type="entry name" value="Presenilins-associated rhomboid-like protein, mitochondrial"/>
    <property type="match status" value="1"/>
</dbReference>
<evidence type="ECO:0000256" key="6">
    <source>
        <dbReference type="ARBA" id="ARBA00022792"/>
    </source>
</evidence>
<dbReference type="GO" id="GO:0006465">
    <property type="term" value="P:signal peptide processing"/>
    <property type="evidence" value="ECO:0007669"/>
    <property type="project" value="TreeGrafter"/>
</dbReference>
<evidence type="ECO:0000256" key="2">
    <source>
        <dbReference type="ARBA" id="ARBA00004448"/>
    </source>
</evidence>
<keyword evidence="8" id="KW-0809">Transit peptide</keyword>
<protein>
    <recommendedName>
        <fullName evidence="4">rhomboid protease</fullName>
        <ecNumber evidence="4">3.4.21.105</ecNumber>
    </recommendedName>
</protein>
<evidence type="ECO:0000256" key="12">
    <source>
        <dbReference type="SAM" id="MobiDB-lite"/>
    </source>
</evidence>
<dbReference type="InterPro" id="IPR035952">
    <property type="entry name" value="Rhomboid-like_sf"/>
</dbReference>
<dbReference type="AlphaFoldDB" id="A0AAV2JWM4"/>
<comment type="similarity">
    <text evidence="3">Belongs to the peptidase S54 family.</text>
</comment>
<keyword evidence="11 13" id="KW-0472">Membrane</keyword>
<dbReference type="PROSITE" id="PS51257">
    <property type="entry name" value="PROKAR_LIPOPROTEIN"/>
    <property type="match status" value="1"/>
</dbReference>
<feature type="transmembrane region" description="Helical" evidence="13">
    <location>
        <begin position="379"/>
        <end position="397"/>
    </location>
</feature>
<dbReference type="GO" id="GO:0004252">
    <property type="term" value="F:serine-type endopeptidase activity"/>
    <property type="evidence" value="ECO:0007669"/>
    <property type="project" value="InterPro"/>
</dbReference>
<keyword evidence="16" id="KW-1185">Reference proteome</keyword>
<dbReference type="InterPro" id="IPR050925">
    <property type="entry name" value="Rhomboid_protease_S54"/>
</dbReference>
<evidence type="ECO:0000313" key="15">
    <source>
        <dbReference type="EMBL" id="CAL1579724.1"/>
    </source>
</evidence>
<organism evidence="15 16">
    <name type="scientific">Knipowitschia caucasica</name>
    <name type="common">Caucasian dwarf goby</name>
    <name type="synonym">Pomatoschistus caucasicus</name>
    <dbReference type="NCBI Taxonomy" id="637954"/>
    <lineage>
        <taxon>Eukaryota</taxon>
        <taxon>Metazoa</taxon>
        <taxon>Chordata</taxon>
        <taxon>Craniata</taxon>
        <taxon>Vertebrata</taxon>
        <taxon>Euteleostomi</taxon>
        <taxon>Actinopterygii</taxon>
        <taxon>Neopterygii</taxon>
        <taxon>Teleostei</taxon>
        <taxon>Neoteleostei</taxon>
        <taxon>Acanthomorphata</taxon>
        <taxon>Gobiaria</taxon>
        <taxon>Gobiiformes</taxon>
        <taxon>Gobioidei</taxon>
        <taxon>Gobiidae</taxon>
        <taxon>Gobiinae</taxon>
        <taxon>Knipowitschia</taxon>
    </lineage>
</organism>
<feature type="domain" description="Peptidase S54 rhomboid" evidence="14">
    <location>
        <begin position="343"/>
        <end position="481"/>
    </location>
</feature>
<dbReference type="SUPFAM" id="SSF144091">
    <property type="entry name" value="Rhomboid-like"/>
    <property type="match status" value="1"/>
</dbReference>
<keyword evidence="5 13" id="KW-0812">Transmembrane</keyword>
<reference evidence="15 16" key="1">
    <citation type="submission" date="2024-04" db="EMBL/GenBank/DDBJ databases">
        <authorList>
            <person name="Waldvogel A.-M."/>
            <person name="Schoenle A."/>
        </authorList>
    </citation>
    <scope>NUCLEOTIDE SEQUENCE [LARGE SCALE GENOMIC DNA]</scope>
</reference>
<comment type="catalytic activity">
    <reaction evidence="1">
        <text>Cleaves type-1 transmembrane domains using a catalytic dyad composed of serine and histidine that are contributed by different transmembrane domains.</text>
        <dbReference type="EC" id="3.4.21.105"/>
    </reaction>
</comment>
<keyword evidence="9 13" id="KW-1133">Transmembrane helix</keyword>
<evidence type="ECO:0000256" key="11">
    <source>
        <dbReference type="ARBA" id="ARBA00023136"/>
    </source>
</evidence>
<dbReference type="EMBL" id="OZ035836">
    <property type="protein sequence ID" value="CAL1579724.1"/>
    <property type="molecule type" value="Genomic_DNA"/>
</dbReference>
<evidence type="ECO:0000256" key="4">
    <source>
        <dbReference type="ARBA" id="ARBA00013039"/>
    </source>
</evidence>
<dbReference type="Gene3D" id="1.20.1540.10">
    <property type="entry name" value="Rhomboid-like"/>
    <property type="match status" value="1"/>
</dbReference>
<dbReference type="Pfam" id="PF01694">
    <property type="entry name" value="Rhomboid"/>
    <property type="match status" value="1"/>
</dbReference>
<dbReference type="Proteomes" id="UP001497482">
    <property type="component" value="Chromosome 14"/>
</dbReference>
<feature type="region of interest" description="Disordered" evidence="12">
    <location>
        <begin position="184"/>
        <end position="212"/>
    </location>
</feature>
<evidence type="ECO:0000313" key="16">
    <source>
        <dbReference type="Proteomes" id="UP001497482"/>
    </source>
</evidence>
<evidence type="ECO:0000256" key="5">
    <source>
        <dbReference type="ARBA" id="ARBA00022692"/>
    </source>
</evidence>
<comment type="subcellular location">
    <subcellularLocation>
        <location evidence="2">Mitochondrion inner membrane</location>
        <topology evidence="2">Multi-pass membrane protein</topology>
    </subcellularLocation>
</comment>
<dbReference type="PANTHER" id="PTHR43731">
    <property type="entry name" value="RHOMBOID PROTEASE"/>
    <property type="match status" value="1"/>
</dbReference>
<evidence type="ECO:0000256" key="3">
    <source>
        <dbReference type="ARBA" id="ARBA00009045"/>
    </source>
</evidence>
<gene>
    <name evidence="15" type="ORF">KC01_LOCUS10713</name>
</gene>
<dbReference type="InterPro" id="IPR022764">
    <property type="entry name" value="Peptidase_S54_rhomboid_dom"/>
</dbReference>
<feature type="transmembrane region" description="Helical" evidence="13">
    <location>
        <begin position="433"/>
        <end position="453"/>
    </location>
</feature>
<name>A0AAV2JWM4_KNICA</name>
<evidence type="ECO:0000256" key="13">
    <source>
        <dbReference type="SAM" id="Phobius"/>
    </source>
</evidence>
<proteinExistence type="inferred from homology"/>
<evidence type="ECO:0000256" key="9">
    <source>
        <dbReference type="ARBA" id="ARBA00022989"/>
    </source>
</evidence>
<evidence type="ECO:0000256" key="7">
    <source>
        <dbReference type="ARBA" id="ARBA00022801"/>
    </source>
</evidence>
<evidence type="ECO:0000256" key="10">
    <source>
        <dbReference type="ARBA" id="ARBA00023128"/>
    </source>
</evidence>
<keyword evidence="6" id="KW-0999">Mitochondrion inner membrane</keyword>
<accession>A0AAV2JWM4</accession>
<dbReference type="PANTHER" id="PTHR43731:SF28">
    <property type="entry name" value="PRESENILIN-ASSOCIATED RHOMBOID-LIKE PROTEIN A, MITOCHONDRIAL"/>
    <property type="match status" value="1"/>
</dbReference>
<keyword evidence="10" id="KW-0496">Mitochondrion</keyword>
<feature type="transmembrane region" description="Helical" evidence="13">
    <location>
        <begin position="409"/>
        <end position="427"/>
    </location>
</feature>